<keyword evidence="2" id="KW-0157">Chromophore</keyword>
<dbReference type="GO" id="GO:0008218">
    <property type="term" value="P:bioluminescence"/>
    <property type="evidence" value="ECO:0007669"/>
    <property type="project" value="UniProtKB-KW"/>
</dbReference>
<dbReference type="Proteomes" id="UP000001593">
    <property type="component" value="Unassembled WGS sequence"/>
</dbReference>
<keyword evidence="3" id="KW-0455">Luminescence</keyword>
<comment type="similarity">
    <text evidence="1">Belongs to the GFP family.</text>
</comment>
<dbReference type="HOGENOM" id="CLU_2565042_0_0_1"/>
<evidence type="ECO:0000313" key="5">
    <source>
        <dbReference type="EMBL" id="EDO42507.1"/>
    </source>
</evidence>
<feature type="non-terminal residue" evidence="5">
    <location>
        <position position="1"/>
    </location>
</feature>
<organism evidence="5 6">
    <name type="scientific">Nematostella vectensis</name>
    <name type="common">Starlet sea anemone</name>
    <dbReference type="NCBI Taxonomy" id="45351"/>
    <lineage>
        <taxon>Eukaryota</taxon>
        <taxon>Metazoa</taxon>
        <taxon>Cnidaria</taxon>
        <taxon>Anthozoa</taxon>
        <taxon>Hexacorallia</taxon>
        <taxon>Actiniaria</taxon>
        <taxon>Edwardsiidae</taxon>
        <taxon>Nematostella</taxon>
    </lineage>
</organism>
<dbReference type="Gene3D" id="2.40.155.10">
    <property type="entry name" value="Green fluorescent protein"/>
    <property type="match status" value="1"/>
</dbReference>
<gene>
    <name evidence="5" type="ORF">NEMVEDRAFT_v1g100815</name>
</gene>
<evidence type="ECO:0000313" key="6">
    <source>
        <dbReference type="Proteomes" id="UP000001593"/>
    </source>
</evidence>
<dbReference type="AlphaFoldDB" id="A7S1H3"/>
<evidence type="ECO:0000256" key="2">
    <source>
        <dbReference type="ARBA" id="ARBA00022991"/>
    </source>
</evidence>
<evidence type="ECO:0000256" key="3">
    <source>
        <dbReference type="ARBA" id="ARBA00023223"/>
    </source>
</evidence>
<accession>A7S1H3</accession>
<dbReference type="PhylomeDB" id="A7S1H3"/>
<evidence type="ECO:0000256" key="1">
    <source>
        <dbReference type="ARBA" id="ARBA00008949"/>
    </source>
</evidence>
<evidence type="ECO:0000256" key="4">
    <source>
        <dbReference type="ARBA" id="ARBA00023262"/>
    </source>
</evidence>
<protein>
    <submittedName>
        <fullName evidence="5">Uncharacterized protein</fullName>
    </submittedName>
</protein>
<dbReference type="SUPFAM" id="SSF54511">
    <property type="entry name" value="GFP-like"/>
    <property type="match status" value="1"/>
</dbReference>
<keyword evidence="4" id="KW-0599">Photoprotein</keyword>
<name>A7S1H3_NEMVE</name>
<sequence>MFYGSKAFAKYPDGMTDFFKAAFENGGLSWERTKTFEDGGYCTHSTHQNGSLHYHVTFHGINPKTDGPVMQKITMGWSPSVE</sequence>
<dbReference type="InParanoid" id="A7S1H3"/>
<reference evidence="5 6" key="1">
    <citation type="journal article" date="2007" name="Science">
        <title>Sea anemone genome reveals ancestral eumetazoan gene repertoire and genomic organization.</title>
        <authorList>
            <person name="Putnam N.H."/>
            <person name="Srivastava M."/>
            <person name="Hellsten U."/>
            <person name="Dirks B."/>
            <person name="Chapman J."/>
            <person name="Salamov A."/>
            <person name="Terry A."/>
            <person name="Shapiro H."/>
            <person name="Lindquist E."/>
            <person name="Kapitonov V.V."/>
            <person name="Jurka J."/>
            <person name="Genikhovich G."/>
            <person name="Grigoriev I.V."/>
            <person name="Lucas S.M."/>
            <person name="Steele R.E."/>
            <person name="Finnerty J.R."/>
            <person name="Technau U."/>
            <person name="Martindale M.Q."/>
            <person name="Rokhsar D.S."/>
        </authorList>
    </citation>
    <scope>NUCLEOTIDE SEQUENCE [LARGE SCALE GENOMIC DNA]</scope>
    <source>
        <strain evidence="6">CH2 X CH6</strain>
    </source>
</reference>
<dbReference type="Pfam" id="PF01353">
    <property type="entry name" value="GFP"/>
    <property type="match status" value="1"/>
</dbReference>
<keyword evidence="6" id="KW-1185">Reference proteome</keyword>
<proteinExistence type="inferred from homology"/>
<dbReference type="EMBL" id="DS469564">
    <property type="protein sequence ID" value="EDO42507.1"/>
    <property type="molecule type" value="Genomic_DNA"/>
</dbReference>
<dbReference type="InterPro" id="IPR009017">
    <property type="entry name" value="GFP"/>
</dbReference>
<dbReference type="InterPro" id="IPR011584">
    <property type="entry name" value="GFP-related"/>
</dbReference>